<sequence>MENPLCYKCMAGEECSLGGVPCTLVMWNRVEELIRRIDMWDWKRIMTAVRRIGEARRHLKDENSKTWVNFIKRYDARQKAIARRLRAEQAKKKKEEAALHKKVNGGSPIRKTTKKGKHGTLFLKAMRHAQSVLKKRN</sequence>
<dbReference type="AlphaFoldDB" id="A0A0N5AGC5"/>
<feature type="region of interest" description="Disordered" evidence="1">
    <location>
        <begin position="92"/>
        <end position="116"/>
    </location>
</feature>
<evidence type="ECO:0000313" key="3">
    <source>
        <dbReference type="WBParaSite" id="SMUV_0000336701-mRNA-1"/>
    </source>
</evidence>
<proteinExistence type="predicted"/>
<accession>A0A0N5AGC5</accession>
<protein>
    <submittedName>
        <fullName evidence="3">Reverse transcriptase domain-containing protein</fullName>
    </submittedName>
</protein>
<keyword evidence="2" id="KW-1185">Reference proteome</keyword>
<evidence type="ECO:0000313" key="2">
    <source>
        <dbReference type="Proteomes" id="UP000046393"/>
    </source>
</evidence>
<organism evidence="2 3">
    <name type="scientific">Syphacia muris</name>
    <dbReference type="NCBI Taxonomy" id="451379"/>
    <lineage>
        <taxon>Eukaryota</taxon>
        <taxon>Metazoa</taxon>
        <taxon>Ecdysozoa</taxon>
        <taxon>Nematoda</taxon>
        <taxon>Chromadorea</taxon>
        <taxon>Rhabditida</taxon>
        <taxon>Spirurina</taxon>
        <taxon>Oxyuridomorpha</taxon>
        <taxon>Oxyuroidea</taxon>
        <taxon>Oxyuridae</taxon>
        <taxon>Syphacia</taxon>
    </lineage>
</organism>
<dbReference type="Proteomes" id="UP000046393">
    <property type="component" value="Unplaced"/>
</dbReference>
<dbReference type="WBParaSite" id="SMUV_0000336701-mRNA-1">
    <property type="protein sequence ID" value="SMUV_0000336701-mRNA-1"/>
    <property type="gene ID" value="SMUV_0000336701"/>
</dbReference>
<name>A0A0N5AGC5_9BILA</name>
<evidence type="ECO:0000256" key="1">
    <source>
        <dbReference type="SAM" id="MobiDB-lite"/>
    </source>
</evidence>
<reference evidence="3" key="1">
    <citation type="submission" date="2017-02" db="UniProtKB">
        <authorList>
            <consortium name="WormBaseParasite"/>
        </authorList>
    </citation>
    <scope>IDENTIFICATION</scope>
</reference>